<dbReference type="GO" id="GO:0003700">
    <property type="term" value="F:DNA-binding transcription factor activity"/>
    <property type="evidence" value="ECO:0007669"/>
    <property type="project" value="InterPro"/>
</dbReference>
<dbReference type="PANTHER" id="PTHR33154:SF15">
    <property type="entry name" value="REGULATORY PROTEIN ARSR"/>
    <property type="match status" value="1"/>
</dbReference>
<dbReference type="OrthoDB" id="9800049at2"/>
<keyword evidence="6" id="KW-1185">Reference proteome</keyword>
<feature type="domain" description="HTH arsR-type" evidence="4">
    <location>
        <begin position="9"/>
        <end position="104"/>
    </location>
</feature>
<dbReference type="EMBL" id="PISP01000001">
    <property type="protein sequence ID" value="PKD45094.1"/>
    <property type="molecule type" value="Genomic_DNA"/>
</dbReference>
<dbReference type="Pfam" id="PF01022">
    <property type="entry name" value="HTH_5"/>
    <property type="match status" value="1"/>
</dbReference>
<evidence type="ECO:0000256" key="1">
    <source>
        <dbReference type="ARBA" id="ARBA00023015"/>
    </source>
</evidence>
<dbReference type="InterPro" id="IPR051081">
    <property type="entry name" value="HTH_MetalResp_TranReg"/>
</dbReference>
<evidence type="ECO:0000256" key="2">
    <source>
        <dbReference type="ARBA" id="ARBA00023125"/>
    </source>
</evidence>
<dbReference type="Gene3D" id="1.10.10.10">
    <property type="entry name" value="Winged helix-like DNA-binding domain superfamily/Winged helix DNA-binding domain"/>
    <property type="match status" value="1"/>
</dbReference>
<dbReference type="GO" id="GO:0003677">
    <property type="term" value="F:DNA binding"/>
    <property type="evidence" value="ECO:0007669"/>
    <property type="project" value="UniProtKB-KW"/>
</dbReference>
<dbReference type="RefSeq" id="WP_101072535.1">
    <property type="nucleotide sequence ID" value="NZ_PISP01000001.1"/>
</dbReference>
<dbReference type="InterPro" id="IPR036390">
    <property type="entry name" value="WH_DNA-bd_sf"/>
</dbReference>
<name>A0A2N0VLR2_9BACT</name>
<dbReference type="PROSITE" id="PS50987">
    <property type="entry name" value="HTH_ARSR_2"/>
    <property type="match status" value="1"/>
</dbReference>
<dbReference type="PRINTS" id="PR00778">
    <property type="entry name" value="HTHARSR"/>
</dbReference>
<dbReference type="PANTHER" id="PTHR33154">
    <property type="entry name" value="TRANSCRIPTIONAL REGULATOR, ARSR FAMILY"/>
    <property type="match status" value="1"/>
</dbReference>
<evidence type="ECO:0000259" key="4">
    <source>
        <dbReference type="PROSITE" id="PS50987"/>
    </source>
</evidence>
<dbReference type="InterPro" id="IPR036388">
    <property type="entry name" value="WH-like_DNA-bd_sf"/>
</dbReference>
<evidence type="ECO:0000313" key="5">
    <source>
        <dbReference type="EMBL" id="PKD45094.1"/>
    </source>
</evidence>
<protein>
    <submittedName>
        <fullName evidence="5">Transcriptional regulator</fullName>
    </submittedName>
</protein>
<keyword evidence="3" id="KW-0804">Transcription</keyword>
<accession>A0A2N0VLR2</accession>
<evidence type="ECO:0000256" key="3">
    <source>
        <dbReference type="ARBA" id="ARBA00023163"/>
    </source>
</evidence>
<dbReference type="AlphaFoldDB" id="A0A2N0VLR2"/>
<sequence>MIQANPIKLDDPAIERSAAIAKALGHPARIAILKILAQRNSCFCGDITEILPLAQSTVSQHLKALKTAGLIKGEVEGVRTCYCLNPDGVKELKSLLSELSDELIQTCC</sequence>
<comment type="caution">
    <text evidence="5">The sequence shown here is derived from an EMBL/GenBank/DDBJ whole genome shotgun (WGS) entry which is preliminary data.</text>
</comment>
<dbReference type="SUPFAM" id="SSF46785">
    <property type="entry name" value="Winged helix' DNA-binding domain"/>
    <property type="match status" value="1"/>
</dbReference>
<dbReference type="NCBIfam" id="NF033788">
    <property type="entry name" value="HTH_metalloreg"/>
    <property type="match status" value="1"/>
</dbReference>
<dbReference type="InterPro" id="IPR001845">
    <property type="entry name" value="HTH_ArsR_DNA-bd_dom"/>
</dbReference>
<proteinExistence type="predicted"/>
<dbReference type="Proteomes" id="UP000233398">
    <property type="component" value="Unassembled WGS sequence"/>
</dbReference>
<keyword evidence="1" id="KW-0805">Transcription regulation</keyword>
<dbReference type="CDD" id="cd00090">
    <property type="entry name" value="HTH_ARSR"/>
    <property type="match status" value="1"/>
</dbReference>
<organism evidence="5 6">
    <name type="scientific">Rhodohalobacter barkolensis</name>
    <dbReference type="NCBI Taxonomy" id="2053187"/>
    <lineage>
        <taxon>Bacteria</taxon>
        <taxon>Pseudomonadati</taxon>
        <taxon>Balneolota</taxon>
        <taxon>Balneolia</taxon>
        <taxon>Balneolales</taxon>
        <taxon>Balneolaceae</taxon>
        <taxon>Rhodohalobacter</taxon>
    </lineage>
</organism>
<reference evidence="5 6" key="1">
    <citation type="submission" date="2017-11" db="EMBL/GenBank/DDBJ databases">
        <title>Rhodohalobacter 15182 sp. nov., isolated from a salt lake.</title>
        <authorList>
            <person name="Han S."/>
        </authorList>
    </citation>
    <scope>NUCLEOTIDE SEQUENCE [LARGE SCALE GENOMIC DNA]</scope>
    <source>
        <strain evidence="5 6">15182</strain>
    </source>
</reference>
<keyword evidence="2" id="KW-0238">DNA-binding</keyword>
<dbReference type="InterPro" id="IPR011991">
    <property type="entry name" value="ArsR-like_HTH"/>
</dbReference>
<dbReference type="SMART" id="SM00418">
    <property type="entry name" value="HTH_ARSR"/>
    <property type="match status" value="1"/>
</dbReference>
<evidence type="ECO:0000313" key="6">
    <source>
        <dbReference type="Proteomes" id="UP000233398"/>
    </source>
</evidence>
<gene>
    <name evidence="5" type="ORF">CWD77_06475</name>
</gene>